<gene>
    <name evidence="3" type="ORF">CUNI_LOCUS18944</name>
</gene>
<keyword evidence="4" id="KW-1185">Reference proteome</keyword>
<dbReference type="Proteomes" id="UP000678393">
    <property type="component" value="Unassembled WGS sequence"/>
</dbReference>
<reference evidence="3" key="1">
    <citation type="submission" date="2021-04" db="EMBL/GenBank/DDBJ databases">
        <authorList>
            <consortium name="Molecular Ecology Group"/>
        </authorList>
    </citation>
    <scope>NUCLEOTIDE SEQUENCE</scope>
</reference>
<dbReference type="InterPro" id="IPR016090">
    <property type="entry name" value="PLA2-like_dom"/>
</dbReference>
<dbReference type="InterPro" id="IPR036444">
    <property type="entry name" value="PLipase_A2_dom_sf"/>
</dbReference>
<comment type="caution">
    <text evidence="3">The sequence shown here is derived from an EMBL/GenBank/DDBJ whole genome shotgun (WGS) entry which is preliminary data.</text>
</comment>
<evidence type="ECO:0000313" key="3">
    <source>
        <dbReference type="EMBL" id="CAG5133386.1"/>
    </source>
</evidence>
<dbReference type="SUPFAM" id="SSF48619">
    <property type="entry name" value="Phospholipase A2, PLA2"/>
    <property type="match status" value="1"/>
</dbReference>
<dbReference type="GO" id="GO:0006644">
    <property type="term" value="P:phospholipid metabolic process"/>
    <property type="evidence" value="ECO:0007669"/>
    <property type="project" value="InterPro"/>
</dbReference>
<dbReference type="Pfam" id="PF05826">
    <property type="entry name" value="Phospholip_A2_2"/>
    <property type="match status" value="1"/>
</dbReference>
<organism evidence="3 4">
    <name type="scientific">Candidula unifasciata</name>
    <dbReference type="NCBI Taxonomy" id="100452"/>
    <lineage>
        <taxon>Eukaryota</taxon>
        <taxon>Metazoa</taxon>
        <taxon>Spiralia</taxon>
        <taxon>Lophotrochozoa</taxon>
        <taxon>Mollusca</taxon>
        <taxon>Gastropoda</taxon>
        <taxon>Heterobranchia</taxon>
        <taxon>Euthyneura</taxon>
        <taxon>Panpulmonata</taxon>
        <taxon>Eupulmonata</taxon>
        <taxon>Stylommatophora</taxon>
        <taxon>Helicina</taxon>
        <taxon>Helicoidea</taxon>
        <taxon>Geomitridae</taxon>
        <taxon>Candidula</taxon>
    </lineage>
</organism>
<feature type="region of interest" description="Disordered" evidence="1">
    <location>
        <begin position="1"/>
        <end position="23"/>
    </location>
</feature>
<proteinExistence type="predicted"/>
<sequence>MYPGTKWCGPGNVASGPDDLGPARKTDACCRDHDTKCDIYILSKETKYGVTNNEFYTVKECLERTRQERGGGDLLGEIIKVKVITGENFVQILEKWPWMELEGT</sequence>
<feature type="domain" description="Phospholipase A2-like central" evidence="2">
    <location>
        <begin position="2"/>
        <end position="62"/>
    </location>
</feature>
<dbReference type="PANTHER" id="PTHR12253">
    <property type="entry name" value="RH14732P"/>
    <property type="match status" value="1"/>
</dbReference>
<dbReference type="EMBL" id="CAJHNH020006157">
    <property type="protein sequence ID" value="CAG5133386.1"/>
    <property type="molecule type" value="Genomic_DNA"/>
</dbReference>
<dbReference type="GO" id="GO:0004623">
    <property type="term" value="F:phospholipase A2 activity"/>
    <property type="evidence" value="ECO:0007669"/>
    <property type="project" value="InterPro"/>
</dbReference>
<evidence type="ECO:0000256" key="1">
    <source>
        <dbReference type="SAM" id="MobiDB-lite"/>
    </source>
</evidence>
<evidence type="ECO:0000313" key="4">
    <source>
        <dbReference type="Proteomes" id="UP000678393"/>
    </source>
</evidence>
<evidence type="ECO:0000259" key="2">
    <source>
        <dbReference type="Pfam" id="PF05826"/>
    </source>
</evidence>
<dbReference type="Gene3D" id="1.20.90.10">
    <property type="entry name" value="Phospholipase A2 domain"/>
    <property type="match status" value="1"/>
</dbReference>
<dbReference type="GO" id="GO:0050482">
    <property type="term" value="P:arachidonate secretion"/>
    <property type="evidence" value="ECO:0007669"/>
    <property type="project" value="InterPro"/>
</dbReference>
<dbReference type="OrthoDB" id="6075074at2759"/>
<name>A0A8S4A2T3_9EUPU</name>
<protein>
    <recommendedName>
        <fullName evidence="2">Phospholipase A2-like central domain-containing protein</fullName>
    </recommendedName>
</protein>
<dbReference type="AlphaFoldDB" id="A0A8S4A2T3"/>
<accession>A0A8S4A2T3</accession>